<evidence type="ECO:0000259" key="2">
    <source>
        <dbReference type="Pfam" id="PF22137"/>
    </source>
</evidence>
<gene>
    <name evidence="3" type="ORF">QQF32_06955</name>
</gene>
<dbReference type="PANTHER" id="PTHR33840">
    <property type="match status" value="1"/>
</dbReference>
<proteinExistence type="predicted"/>
<dbReference type="Proteomes" id="UP001223214">
    <property type="component" value="Unassembled WGS sequence"/>
</dbReference>
<dbReference type="AlphaFoldDB" id="A0AAP4FSJ2"/>
<evidence type="ECO:0000259" key="1">
    <source>
        <dbReference type="Pfam" id="PF09994"/>
    </source>
</evidence>
<dbReference type="InterPro" id="IPR018712">
    <property type="entry name" value="Tle1-like_cat"/>
</dbReference>
<comment type="caution">
    <text evidence="3">The sequence shown here is derived from an EMBL/GenBank/DDBJ whole genome shotgun (WGS) entry which is preliminary data.</text>
</comment>
<dbReference type="PANTHER" id="PTHR33840:SF1">
    <property type="entry name" value="TLE1 PHOSPHOLIPASE DOMAIN-CONTAINING PROTEIN"/>
    <property type="match status" value="1"/>
</dbReference>
<dbReference type="RefSeq" id="WP_285149190.1">
    <property type="nucleotide sequence ID" value="NZ_JASSOM010000046.1"/>
</dbReference>
<feature type="domain" description="T6SS Phospholipase effector Tle1-like catalytic" evidence="1">
    <location>
        <begin position="253"/>
        <end position="366"/>
    </location>
</feature>
<dbReference type="Pfam" id="PF22137">
    <property type="entry name" value="T6SS_Tle1-like_C"/>
    <property type="match status" value="1"/>
</dbReference>
<dbReference type="InterPro" id="IPR054388">
    <property type="entry name" value="Tle1-like_C"/>
</dbReference>
<dbReference type="Pfam" id="PF09994">
    <property type="entry name" value="T6SS_Tle1-like_cat"/>
    <property type="match status" value="1"/>
</dbReference>
<organism evidence="3 4">
    <name type="scientific">Lelliottia wanjuensis</name>
    <dbReference type="NCBI Taxonomy" id="3050585"/>
    <lineage>
        <taxon>Bacteria</taxon>
        <taxon>Pseudomonadati</taxon>
        <taxon>Pseudomonadota</taxon>
        <taxon>Gammaproteobacteria</taxon>
        <taxon>Enterobacterales</taxon>
        <taxon>Enterobacteriaceae</taxon>
        <taxon>Lelliottia</taxon>
    </lineage>
</organism>
<accession>A0AAP4FSJ2</accession>
<reference evidence="3 4" key="1">
    <citation type="submission" date="2023-06" db="EMBL/GenBank/DDBJ databases">
        <title>Identification and characterization of antibiotic-resistant Gram-negative bacteria.</title>
        <authorList>
            <person name="Cho G.-S."/>
            <person name="Lee J."/>
            <person name="Tai E."/>
            <person name="Jeong S."/>
            <person name="Kim I."/>
            <person name="Kim B.-E."/>
            <person name="Jeong M.-I."/>
            <person name="Oh K.-K."/>
            <person name="Franz C.M.A.P."/>
        </authorList>
    </citation>
    <scope>NUCLEOTIDE SEQUENCE [LARGE SCALE GENOMIC DNA]</scope>
    <source>
        <strain evidence="3 4">V106_12</strain>
    </source>
</reference>
<evidence type="ECO:0000313" key="4">
    <source>
        <dbReference type="Proteomes" id="UP001223214"/>
    </source>
</evidence>
<feature type="domain" description="T6SS Phospholipase effector Tle1-like C-terminal" evidence="2">
    <location>
        <begin position="419"/>
        <end position="698"/>
    </location>
</feature>
<sequence>MSSEMSLALPCCAPPEFPDNGRLTLSEEQVNANYKKQMKEADDFKAQLSAQVGVKLGFTCSQSLHISLFFDGTGNNEHNDTNASPSHPTNIAKLFHATYAKTAEADGYFAYYIPGVGTPFPDIGEMDYSTDGLAFAAGGEDRINWGLLQLADALTFAITKQHIPAPTMKASLAGMREPLPFTGEVNRRLAMNKFLQPLEAQIPTHQPHLINVKLFIYGFSRGAAEARAFVSWLTQLPDPKTKLAYDKLTLTGLPVSIEFLGLLDTVPSVGAAHILPGAAGHMGWADNTQQLPDEGKFPGLIKCCRHFVSAHEQRLCFPLDSIRRPDGSYPPNCQEVIYPGMHSDVGGGYPPRDQGKSCAGVGTILSQIVLHDLYAAAFEAGAPLAVPPGSVTQLIKDKSPQRIMTSDSVIREYTVDASLIERFNIWRQTLLNTTLQGNNADTETQDGYRAYQLSQTLESAVTEQIGWITAWRIGRYAHGSLTAQYFYKNAPQLDETGLEKEAETHDEKMKVIKAGRAKVLKERKTPDVNNQGIPDLDPTTAQYQLREAAREFQSDYKEWGRDVNGSFLEKTKQVVLDVIPKHAVFLINGDDEAAEYEEMKADGNRLYPQLFTDKLGTGIRTQPRAELLALYDEQIHDSRAWFMQSSLGGREPWGGYFRYRMIYCGDKANKKLQLISVEGKVVGAQPTSNRVVYLVEPKSAYKGEIHKVTDLATGTTQTLTARAQSAAGYEPGSVASQTRSDTINEQHQAMMSSSIDMLKASGVKVL</sequence>
<name>A0AAP4FSJ2_9ENTR</name>
<dbReference type="EMBL" id="JASSOM010000046">
    <property type="protein sequence ID" value="MDK9362931.1"/>
    <property type="molecule type" value="Genomic_DNA"/>
</dbReference>
<keyword evidence="4" id="KW-1185">Reference proteome</keyword>
<evidence type="ECO:0000313" key="3">
    <source>
        <dbReference type="EMBL" id="MDK9362931.1"/>
    </source>
</evidence>
<protein>
    <submittedName>
        <fullName evidence="3">DUF2235 domain-containing protein</fullName>
    </submittedName>
</protein>